<comment type="caution">
    <text evidence="2">The sequence shown here is derived from an EMBL/GenBank/DDBJ whole genome shotgun (WGS) entry which is preliminary data.</text>
</comment>
<keyword evidence="3" id="KW-1185">Reference proteome</keyword>
<accession>A0A841HSP8</accession>
<evidence type="ECO:0000313" key="3">
    <source>
        <dbReference type="Proteomes" id="UP000588068"/>
    </source>
</evidence>
<organism evidence="2 3">
    <name type="scientific">Povalibacter uvarum</name>
    <dbReference type="NCBI Taxonomy" id="732238"/>
    <lineage>
        <taxon>Bacteria</taxon>
        <taxon>Pseudomonadati</taxon>
        <taxon>Pseudomonadota</taxon>
        <taxon>Gammaproteobacteria</taxon>
        <taxon>Steroidobacterales</taxon>
        <taxon>Steroidobacteraceae</taxon>
        <taxon>Povalibacter</taxon>
    </lineage>
</organism>
<feature type="compositionally biased region" description="Low complexity" evidence="1">
    <location>
        <begin position="364"/>
        <end position="385"/>
    </location>
</feature>
<feature type="compositionally biased region" description="Polar residues" evidence="1">
    <location>
        <begin position="347"/>
        <end position="363"/>
    </location>
</feature>
<gene>
    <name evidence="2" type="ORF">HNQ60_004130</name>
</gene>
<dbReference type="EMBL" id="JACHHZ010000005">
    <property type="protein sequence ID" value="MBB6095240.1"/>
    <property type="molecule type" value="Genomic_DNA"/>
</dbReference>
<name>A0A841HSP8_9GAMM</name>
<feature type="compositionally biased region" description="Basic and acidic residues" evidence="1">
    <location>
        <begin position="488"/>
        <end position="503"/>
    </location>
</feature>
<proteinExistence type="predicted"/>
<dbReference type="InterPro" id="IPR021728">
    <property type="entry name" value="DUF3300"/>
</dbReference>
<feature type="region of interest" description="Disordered" evidence="1">
    <location>
        <begin position="31"/>
        <end position="63"/>
    </location>
</feature>
<dbReference type="RefSeq" id="WP_184334636.1">
    <property type="nucleotide sequence ID" value="NZ_JACHHZ010000005.1"/>
</dbReference>
<feature type="region of interest" description="Disordered" evidence="1">
    <location>
        <begin position="344"/>
        <end position="530"/>
    </location>
</feature>
<protein>
    <recommendedName>
        <fullName evidence="4">DUF3300 domain-containing protein</fullName>
    </recommendedName>
</protein>
<feature type="compositionally biased region" description="Polar residues" evidence="1">
    <location>
        <begin position="437"/>
        <end position="448"/>
    </location>
</feature>
<sequence length="530" mass="56316">MHASLTDPRRAVSRGVLLVAIAGTVCACGSKTEPTGPAASTDPAAQSTGMTQAGAPAEVAPPVPAPAVTQASWAPDALEELLAPIALYPDQLLGQVLAASVNSQEVLDAGNWLLQNESLKGNELDAAAQKAGFGPAMRSLVQFPTVVDMMCQQIDWTRQVGSAFSSDQAAVLDAVQRLRVQAQETGNLKSTKEQKVETKTENSKVVVEVKPADPQIVYVPTYNPQTVYTTPPPAPTTTTTVVHEEDTVSTGAAVAGGLIAFGLGVIIGNEMNDDYYPHWGYGSVYYGPRPFYPPAYVYRPAYGPAFRPAYGYASPPGYRYNYNNVNIRNDVNININNDYFNRFDNNQNLRGNTNSPLRPTQQPRVGQTGGTQRVGQTGGTQRVGQAKTAENWKGQSTYQGAKNPATAERLNQAAGGRAGTHESRDVGGAGGTRNPALAQTQQREQPARTQHADRGYGGSTRTDAREHTPTRDLGGATASHRPATQHAAPERRDNAFSGAHREGGGSFDRAASTRGHASAGHARSGGGRRR</sequence>
<dbReference type="PANTHER" id="PTHR40269">
    <property type="entry name" value="OUTER MEMBRANE PROTEIN-RELATED"/>
    <property type="match status" value="1"/>
</dbReference>
<dbReference type="AlphaFoldDB" id="A0A841HSP8"/>
<dbReference type="Proteomes" id="UP000588068">
    <property type="component" value="Unassembled WGS sequence"/>
</dbReference>
<evidence type="ECO:0000256" key="1">
    <source>
        <dbReference type="SAM" id="MobiDB-lite"/>
    </source>
</evidence>
<evidence type="ECO:0008006" key="4">
    <source>
        <dbReference type="Google" id="ProtNLM"/>
    </source>
</evidence>
<dbReference type="Pfam" id="PF11737">
    <property type="entry name" value="DUF3300"/>
    <property type="match status" value="1"/>
</dbReference>
<reference evidence="2 3" key="1">
    <citation type="submission" date="2020-08" db="EMBL/GenBank/DDBJ databases">
        <title>Genomic Encyclopedia of Type Strains, Phase IV (KMG-IV): sequencing the most valuable type-strain genomes for metagenomic binning, comparative biology and taxonomic classification.</title>
        <authorList>
            <person name="Goeker M."/>
        </authorList>
    </citation>
    <scope>NUCLEOTIDE SEQUENCE [LARGE SCALE GENOMIC DNA]</scope>
    <source>
        <strain evidence="2 3">DSM 26723</strain>
    </source>
</reference>
<evidence type="ECO:0000313" key="2">
    <source>
        <dbReference type="EMBL" id="MBB6095240.1"/>
    </source>
</evidence>
<dbReference type="PANTHER" id="PTHR40269:SF1">
    <property type="entry name" value="OUTER MEMBRANE PROTEIN"/>
    <property type="match status" value="1"/>
</dbReference>